<comment type="caution">
    <text evidence="2">The sequence shown here is derived from an EMBL/GenBank/DDBJ whole genome shotgun (WGS) entry which is preliminary data.</text>
</comment>
<sequence>MMQAILGLQKRHEAVYSSAVTYFTYSFTLNSDGVDVDSIAKALLQSGLAETAIAPATDEVRVADFFANVQDARRQARSLARLSEAARSGSLTALASWSLKNPLFALRILGKVSFSAFRRRDETESQAVEEKSISESMGEVIDMIDSSMDSMQETLRTMADRDRSFYSPAYLDSTPFVRLTLRQFDFSLPLAGLNDGNQSFEGESLMTLLIHRSGVALLTVAIPMPASLNTSEMFEVNNGARMRFKTAILSREVLEFSSRPFKRTAEDVPGTWLPETTRGTTWKSLAIEGGLTVEDIFNFYAYAIRHSLRSPSSPGYFMCYHSLCVDALGCCANRKRWLSRHKAELAGLVGRFERYGNATSGTVANLLAKDWSLTESDSVYLNPGNMLRLHWNWIDHGREVSEDLWTLAVIDSFLLRFSQLEQLKRFFDANLNVRSLNQAQLRIALGLHEFRSSEIGFGSASDMVKYLSDSQDLDRSYQHVLDRISSLSSLIEARRALRNVRRDTILTGLGSVAAVFFALPPIDQSIALLVSLPRSGINILGGYEGDAHALALRVYQTLLAVLLMGFLGSLFRFAFKKIKKPRFRRPLKRFGITWRGLPHREGDKQG</sequence>
<keyword evidence="3" id="KW-1185">Reference proteome</keyword>
<evidence type="ECO:0000313" key="3">
    <source>
        <dbReference type="Proteomes" id="UP001235712"/>
    </source>
</evidence>
<dbReference type="EMBL" id="JAUSQZ010000001">
    <property type="protein sequence ID" value="MDP9827475.1"/>
    <property type="molecule type" value="Genomic_DNA"/>
</dbReference>
<proteinExistence type="predicted"/>
<reference evidence="2 3" key="1">
    <citation type="submission" date="2023-07" db="EMBL/GenBank/DDBJ databases">
        <title>Sequencing the genomes of 1000 actinobacteria strains.</title>
        <authorList>
            <person name="Klenk H.-P."/>
        </authorList>
    </citation>
    <scope>NUCLEOTIDE SEQUENCE [LARGE SCALE GENOMIC DNA]</scope>
    <source>
        <strain evidence="2 3">DSM 44388</strain>
    </source>
</reference>
<gene>
    <name evidence="2" type="ORF">J2S57_003224</name>
</gene>
<feature type="transmembrane region" description="Helical" evidence="1">
    <location>
        <begin position="554"/>
        <end position="575"/>
    </location>
</feature>
<protein>
    <submittedName>
        <fullName evidence="2">Uncharacterized protein</fullName>
    </submittedName>
</protein>
<name>A0ABT9P5K7_9ACTN</name>
<evidence type="ECO:0000313" key="2">
    <source>
        <dbReference type="EMBL" id="MDP9827475.1"/>
    </source>
</evidence>
<keyword evidence="1" id="KW-0812">Transmembrane</keyword>
<evidence type="ECO:0000256" key="1">
    <source>
        <dbReference type="SAM" id="Phobius"/>
    </source>
</evidence>
<accession>A0ABT9P5K7</accession>
<keyword evidence="1" id="KW-1133">Transmembrane helix</keyword>
<dbReference type="Proteomes" id="UP001235712">
    <property type="component" value="Unassembled WGS sequence"/>
</dbReference>
<organism evidence="2 3">
    <name type="scientific">Kineosporia succinea</name>
    <dbReference type="NCBI Taxonomy" id="84632"/>
    <lineage>
        <taxon>Bacteria</taxon>
        <taxon>Bacillati</taxon>
        <taxon>Actinomycetota</taxon>
        <taxon>Actinomycetes</taxon>
        <taxon>Kineosporiales</taxon>
        <taxon>Kineosporiaceae</taxon>
        <taxon>Kineosporia</taxon>
    </lineage>
</organism>
<dbReference type="RefSeq" id="WP_307243550.1">
    <property type="nucleotide sequence ID" value="NZ_JAUSQZ010000001.1"/>
</dbReference>
<keyword evidence="1" id="KW-0472">Membrane</keyword>